<sequence>MAIDLVSLIKQFLTPDMVQKLAATLGLDATQTQTAIGGAIPALLAGMAGTAKQPGGAQRLAEAANQQASALDGFAGMLDGSSQAGLVETGSKLVGSLLGSNTQTALSSAISTFSGLGQGAVTALLGAIAPAVLGIIGKQGGAQGFNAESLGALLGSQKNAIAGALPSRLGGLLEGSGVLDGLENVAGAAKTAGASAKQYAGASAAAAANAAQATAKGGRSWAVWAIPLALVVLGLWYFVGRQTPDAPPAERFVNKAVAPVTTAPPLLIGNLDVAQTLTDSLGTLKTSLEGVSDAASAQTALPQLQNVTAEIDKVGAVIGNATAEQKAAVKGLIDPIVAQLNPVIDRVLALPGVEALKPTIDGIKAKLASIAS</sequence>
<dbReference type="OrthoDB" id="7955898at2"/>
<evidence type="ECO:0000313" key="2">
    <source>
        <dbReference type="EMBL" id="OEO33312.1"/>
    </source>
</evidence>
<evidence type="ECO:0000256" key="1">
    <source>
        <dbReference type="SAM" id="Phobius"/>
    </source>
</evidence>
<dbReference type="InterPro" id="IPR009282">
    <property type="entry name" value="DUF937"/>
</dbReference>
<reference evidence="2 3" key="1">
    <citation type="journal article" date="2015" name="Genome Announc.">
        <title>Genome Assemblies of Three Soil-Associated Devosia species: D. insulae, D. limi, and D. soli.</title>
        <authorList>
            <person name="Hassan Y.I."/>
            <person name="Lepp D."/>
            <person name="Zhou T."/>
        </authorList>
    </citation>
    <scope>NUCLEOTIDE SEQUENCE [LARGE SCALE GENOMIC DNA]</scope>
    <source>
        <strain evidence="2 3">DS-56</strain>
    </source>
</reference>
<evidence type="ECO:0000313" key="3">
    <source>
        <dbReference type="Proteomes" id="UP000095463"/>
    </source>
</evidence>
<proteinExistence type="predicted"/>
<dbReference type="Proteomes" id="UP000095463">
    <property type="component" value="Unassembled WGS sequence"/>
</dbReference>
<dbReference type="AlphaFoldDB" id="A0A1E5XXI6"/>
<dbReference type="RefSeq" id="WP_069907575.1">
    <property type="nucleotide sequence ID" value="NZ_LAJE02000002.1"/>
</dbReference>
<keyword evidence="1" id="KW-0812">Transmembrane</keyword>
<keyword evidence="1" id="KW-0472">Membrane</keyword>
<organism evidence="2 3">
    <name type="scientific">Devosia insulae DS-56</name>
    <dbReference type="NCBI Taxonomy" id="1116389"/>
    <lineage>
        <taxon>Bacteria</taxon>
        <taxon>Pseudomonadati</taxon>
        <taxon>Pseudomonadota</taxon>
        <taxon>Alphaproteobacteria</taxon>
        <taxon>Hyphomicrobiales</taxon>
        <taxon>Devosiaceae</taxon>
        <taxon>Devosia</taxon>
    </lineage>
</organism>
<dbReference type="EMBL" id="LAJE02000002">
    <property type="protein sequence ID" value="OEO33312.1"/>
    <property type="molecule type" value="Genomic_DNA"/>
</dbReference>
<dbReference type="Pfam" id="PF06078">
    <property type="entry name" value="DUF937"/>
    <property type="match status" value="1"/>
</dbReference>
<name>A0A1E5XXI6_9HYPH</name>
<keyword evidence="3" id="KW-1185">Reference proteome</keyword>
<gene>
    <name evidence="2" type="ORF">VW23_000570</name>
</gene>
<evidence type="ECO:0008006" key="4">
    <source>
        <dbReference type="Google" id="ProtNLM"/>
    </source>
</evidence>
<comment type="caution">
    <text evidence="2">The sequence shown here is derived from an EMBL/GenBank/DDBJ whole genome shotgun (WGS) entry which is preliminary data.</text>
</comment>
<feature type="transmembrane region" description="Helical" evidence="1">
    <location>
        <begin position="221"/>
        <end position="239"/>
    </location>
</feature>
<accession>A0A1E5XXI6</accession>
<protein>
    <recommendedName>
        <fullName evidence="4">DUF937 domain-containing protein</fullName>
    </recommendedName>
</protein>
<keyword evidence="1" id="KW-1133">Transmembrane helix</keyword>